<evidence type="ECO:0000256" key="1">
    <source>
        <dbReference type="SAM" id="MobiDB-lite"/>
    </source>
</evidence>
<dbReference type="PANTHER" id="PTHR11236">
    <property type="entry name" value="AMINOBENZOATE/ANTHRANILATE SYNTHASE"/>
    <property type="match status" value="1"/>
</dbReference>
<evidence type="ECO:0000259" key="2">
    <source>
        <dbReference type="Pfam" id="PF04715"/>
    </source>
</evidence>
<accession>A0A392MDU8</accession>
<evidence type="ECO:0000313" key="3">
    <source>
        <dbReference type="EMBL" id="MCH84464.1"/>
    </source>
</evidence>
<reference evidence="3 4" key="1">
    <citation type="journal article" date="2018" name="Front. Plant Sci.">
        <title>Red Clover (Trifolium pratense) and Zigzag Clover (T. medium) - A Picture of Genomic Similarities and Differences.</title>
        <authorList>
            <person name="Dluhosova J."/>
            <person name="Istvanek J."/>
            <person name="Nedelnik J."/>
            <person name="Repkova J."/>
        </authorList>
    </citation>
    <scope>NUCLEOTIDE SEQUENCE [LARGE SCALE GENOMIC DNA]</scope>
    <source>
        <strain evidence="4">cv. 10/8</strain>
        <tissue evidence="3">Leaf</tissue>
    </source>
</reference>
<keyword evidence="4" id="KW-1185">Reference proteome</keyword>
<organism evidence="3 4">
    <name type="scientific">Trifolium medium</name>
    <dbReference type="NCBI Taxonomy" id="97028"/>
    <lineage>
        <taxon>Eukaryota</taxon>
        <taxon>Viridiplantae</taxon>
        <taxon>Streptophyta</taxon>
        <taxon>Embryophyta</taxon>
        <taxon>Tracheophyta</taxon>
        <taxon>Spermatophyta</taxon>
        <taxon>Magnoliopsida</taxon>
        <taxon>eudicotyledons</taxon>
        <taxon>Gunneridae</taxon>
        <taxon>Pentapetalae</taxon>
        <taxon>rosids</taxon>
        <taxon>fabids</taxon>
        <taxon>Fabales</taxon>
        <taxon>Fabaceae</taxon>
        <taxon>Papilionoideae</taxon>
        <taxon>50 kb inversion clade</taxon>
        <taxon>NPAAA clade</taxon>
        <taxon>Hologalegina</taxon>
        <taxon>IRL clade</taxon>
        <taxon>Trifolieae</taxon>
        <taxon>Trifolium</taxon>
    </lineage>
</organism>
<dbReference type="InterPro" id="IPR005801">
    <property type="entry name" value="ADC_synthase"/>
</dbReference>
<dbReference type="AlphaFoldDB" id="A0A392MDU8"/>
<name>A0A392MDU8_9FABA</name>
<dbReference type="InterPro" id="IPR006805">
    <property type="entry name" value="Anth_synth_I_N"/>
</dbReference>
<dbReference type="InterPro" id="IPR019999">
    <property type="entry name" value="Anth_synth_I-like"/>
</dbReference>
<proteinExistence type="predicted"/>
<comment type="caution">
    <text evidence="3">The sequence shown here is derived from an EMBL/GenBank/DDBJ whole genome shotgun (WGS) entry which is preliminary data.</text>
</comment>
<dbReference type="Proteomes" id="UP000265520">
    <property type="component" value="Unassembled WGS sequence"/>
</dbReference>
<protein>
    <submittedName>
        <fullName evidence="3">Anthranilate synthase component I-1 chloroplastic-like</fullName>
    </submittedName>
</protein>
<dbReference type="GO" id="GO:0000162">
    <property type="term" value="P:L-tryptophan biosynthetic process"/>
    <property type="evidence" value="ECO:0007669"/>
    <property type="project" value="TreeGrafter"/>
</dbReference>
<evidence type="ECO:0000313" key="4">
    <source>
        <dbReference type="Proteomes" id="UP000265520"/>
    </source>
</evidence>
<feature type="non-terminal residue" evidence="3">
    <location>
        <position position="169"/>
    </location>
</feature>
<feature type="region of interest" description="Disordered" evidence="1">
    <location>
        <begin position="1"/>
        <end position="25"/>
    </location>
</feature>
<sequence length="169" mass="18587">MVPSGSRLSPGRFTGVSMGGSGSRSLPCVTLRCSSVPTTSIVEEVDVRRKFIEATKDGNLIPLYQCIFSDQLTPVLAYRSLVNQDDREAPSFLFESAEPNFQGSNVGRYSVVGAQPTIEIVAKENKVTVMDHESGQLTEEIVDDPMEIPRKISQDWRPCLSDELPDAFC</sequence>
<gene>
    <name evidence="3" type="ORF">A2U01_0005296</name>
</gene>
<feature type="domain" description="Anthranilate synthase component I N-terminal" evidence="2">
    <location>
        <begin position="70"/>
        <end position="153"/>
    </location>
</feature>
<dbReference type="SUPFAM" id="SSF56322">
    <property type="entry name" value="ADC synthase"/>
    <property type="match status" value="1"/>
</dbReference>
<dbReference type="EMBL" id="LXQA010006850">
    <property type="protein sequence ID" value="MCH84464.1"/>
    <property type="molecule type" value="Genomic_DNA"/>
</dbReference>
<dbReference type="PANTHER" id="PTHR11236:SF33">
    <property type="entry name" value="ANTHRANILATE SYNTHASE ALPHA SUBUNIT 1, CHLOROPLASTIC-RELATED"/>
    <property type="match status" value="1"/>
</dbReference>
<dbReference type="Pfam" id="PF04715">
    <property type="entry name" value="Anth_synt_I_N"/>
    <property type="match status" value="1"/>
</dbReference>
<dbReference type="Gene3D" id="3.60.120.10">
    <property type="entry name" value="Anthranilate synthase"/>
    <property type="match status" value="1"/>
</dbReference>